<proteinExistence type="predicted"/>
<dbReference type="Gene3D" id="3.60.10.10">
    <property type="entry name" value="Endonuclease/exonuclease/phosphatase"/>
    <property type="match status" value="1"/>
</dbReference>
<dbReference type="Proteomes" id="UP001324115">
    <property type="component" value="Unassembled WGS sequence"/>
</dbReference>
<dbReference type="PANTHER" id="PTHR33710:SF77">
    <property type="entry name" value="DNASE I-LIKE SUPERFAMILY PROTEIN"/>
    <property type="match status" value="1"/>
</dbReference>
<dbReference type="InterPro" id="IPR036691">
    <property type="entry name" value="Endo/exonu/phosph_ase_sf"/>
</dbReference>
<dbReference type="SUPFAM" id="SSF56219">
    <property type="entry name" value="DNase I-like"/>
    <property type="match status" value="1"/>
</dbReference>
<dbReference type="AlphaFoldDB" id="A0AAN7ES77"/>
<accession>A0AAN7ES77</accession>
<gene>
    <name evidence="1" type="ORF">RGQ29_028568</name>
</gene>
<comment type="caution">
    <text evidence="1">The sequence shown here is derived from an EMBL/GenBank/DDBJ whole genome shotgun (WGS) entry which is preliminary data.</text>
</comment>
<protein>
    <recommendedName>
        <fullName evidence="3">Reverse transcriptase</fullName>
    </recommendedName>
</protein>
<evidence type="ECO:0000313" key="2">
    <source>
        <dbReference type="Proteomes" id="UP001324115"/>
    </source>
</evidence>
<evidence type="ECO:0008006" key="3">
    <source>
        <dbReference type="Google" id="ProtNLM"/>
    </source>
</evidence>
<name>A0AAN7ES77_QUERU</name>
<dbReference type="EMBL" id="JAXUIC010000008">
    <property type="protein sequence ID" value="KAK4578522.1"/>
    <property type="molecule type" value="Genomic_DNA"/>
</dbReference>
<organism evidence="1 2">
    <name type="scientific">Quercus rubra</name>
    <name type="common">Northern red oak</name>
    <name type="synonym">Quercus borealis</name>
    <dbReference type="NCBI Taxonomy" id="3512"/>
    <lineage>
        <taxon>Eukaryota</taxon>
        <taxon>Viridiplantae</taxon>
        <taxon>Streptophyta</taxon>
        <taxon>Embryophyta</taxon>
        <taxon>Tracheophyta</taxon>
        <taxon>Spermatophyta</taxon>
        <taxon>Magnoliopsida</taxon>
        <taxon>eudicotyledons</taxon>
        <taxon>Gunneridae</taxon>
        <taxon>Pentapetalae</taxon>
        <taxon>rosids</taxon>
        <taxon>fabids</taxon>
        <taxon>Fagales</taxon>
        <taxon>Fagaceae</taxon>
        <taxon>Quercus</taxon>
    </lineage>
</organism>
<keyword evidence="2" id="KW-1185">Reference proteome</keyword>
<dbReference type="PANTHER" id="PTHR33710">
    <property type="entry name" value="BNAC02G09200D PROTEIN"/>
    <property type="match status" value="1"/>
</dbReference>
<sequence length="168" mass="19705">MFAIYASPRLAERKILWNNLKTVAHLHNLPSLMLGDFNEILCGEDKFGGNHVNLNRALEFKNCLDECNMLDLGFVGPKFTWTNRRPISNLILERIDQCFTNPVWRMLFPKALVTHLPMTFSDHCPILIELCRANVNQQNKPFRFQTMWLFHQDFPTVVQQAWSEDRDL</sequence>
<evidence type="ECO:0000313" key="1">
    <source>
        <dbReference type="EMBL" id="KAK4578522.1"/>
    </source>
</evidence>
<reference evidence="1 2" key="1">
    <citation type="journal article" date="2023" name="G3 (Bethesda)">
        <title>A haplotype-resolved chromosome-scale genome for Quercus rubra L. provides insights into the genetics of adaptive traits for red oak species.</title>
        <authorList>
            <person name="Kapoor B."/>
            <person name="Jenkins J."/>
            <person name="Schmutz J."/>
            <person name="Zhebentyayeva T."/>
            <person name="Kuelheim C."/>
            <person name="Coggeshall M."/>
            <person name="Heim C."/>
            <person name="Lasky J.R."/>
            <person name="Leites L."/>
            <person name="Islam-Faridi N."/>
            <person name="Romero-Severson J."/>
            <person name="DeLeo V.L."/>
            <person name="Lucas S.M."/>
            <person name="Lazic D."/>
            <person name="Gailing O."/>
            <person name="Carlson J."/>
            <person name="Staton M."/>
        </authorList>
    </citation>
    <scope>NUCLEOTIDE SEQUENCE [LARGE SCALE GENOMIC DNA]</scope>
    <source>
        <strain evidence="1">Pseudo-F2</strain>
    </source>
</reference>